<evidence type="ECO:0000313" key="2">
    <source>
        <dbReference type="EMBL" id="CAI3935318.1"/>
    </source>
</evidence>
<evidence type="ECO:0000313" key="3">
    <source>
        <dbReference type="Proteomes" id="UP001154255"/>
    </source>
</evidence>
<dbReference type="RefSeq" id="WP_271789208.1">
    <property type="nucleotide sequence ID" value="NZ_CAMXCM010000001.1"/>
</dbReference>
<dbReference type="AlphaFoldDB" id="A0A9W4TLY6"/>
<dbReference type="EMBL" id="CAMXCS010000001">
    <property type="protein sequence ID" value="CAI3935318.1"/>
    <property type="molecule type" value="Genomic_DNA"/>
</dbReference>
<dbReference type="Proteomes" id="UP001154259">
    <property type="component" value="Unassembled WGS sequence"/>
</dbReference>
<accession>A0A9W4TLY6</accession>
<evidence type="ECO:0008006" key="5">
    <source>
        <dbReference type="Google" id="ProtNLM"/>
    </source>
</evidence>
<keyword evidence="4" id="KW-1185">Reference proteome</keyword>
<reference evidence="1" key="1">
    <citation type="submission" date="2022-10" db="EMBL/GenBank/DDBJ databases">
        <authorList>
            <person name="Botero Cardona J."/>
        </authorList>
    </citation>
    <scope>NUCLEOTIDE SEQUENCE</scope>
    <source>
        <strain evidence="1">LMG 31819</strain>
        <strain evidence="2">R-53529</strain>
    </source>
</reference>
<evidence type="ECO:0000313" key="4">
    <source>
        <dbReference type="Proteomes" id="UP001154259"/>
    </source>
</evidence>
<gene>
    <name evidence="2" type="ORF">R53529_LOCUS778</name>
    <name evidence="1" type="ORF">R53530_LOCUS323</name>
</gene>
<sequence>MPNILPPTLEISAAYKQSLYQAGSVVTRINQYPKGIPAKLHQSTLIMLSAYNPGGRLRLLGWNIKMMRKLEQELKQYEYFIGKGSLKEVSEPLFMVVLSLPKAVVLARKFRQNAIVMIRHQRLSKLTFLA</sequence>
<dbReference type="Proteomes" id="UP001154255">
    <property type="component" value="Unassembled WGS sequence"/>
</dbReference>
<name>A0A9W4TLY6_9PROT</name>
<dbReference type="EMBL" id="CAMXCM010000001">
    <property type="protein sequence ID" value="CAI3925636.1"/>
    <property type="molecule type" value="Genomic_DNA"/>
</dbReference>
<proteinExistence type="predicted"/>
<dbReference type="InterPro" id="IPR021710">
    <property type="entry name" value="DUF3293"/>
</dbReference>
<evidence type="ECO:0000313" key="1">
    <source>
        <dbReference type="EMBL" id="CAI3925636.1"/>
    </source>
</evidence>
<dbReference type="Pfam" id="PF11697">
    <property type="entry name" value="DUF3293"/>
    <property type="match status" value="1"/>
</dbReference>
<comment type="caution">
    <text evidence="1">The sequence shown here is derived from an EMBL/GenBank/DDBJ whole genome shotgun (WGS) entry which is preliminary data.</text>
</comment>
<protein>
    <recommendedName>
        <fullName evidence="5">DUF3293 domain-containing protein</fullName>
    </recommendedName>
</protein>
<organism evidence="1 3">
    <name type="scientific">Commensalibacter communis</name>
    <dbReference type="NCBI Taxonomy" id="2972786"/>
    <lineage>
        <taxon>Bacteria</taxon>
        <taxon>Pseudomonadati</taxon>
        <taxon>Pseudomonadota</taxon>
        <taxon>Alphaproteobacteria</taxon>
        <taxon>Acetobacterales</taxon>
        <taxon>Acetobacteraceae</taxon>
    </lineage>
</organism>